<dbReference type="Gene3D" id="3.40.50.1000">
    <property type="entry name" value="HAD superfamily/HAD-like"/>
    <property type="match status" value="1"/>
</dbReference>
<dbReference type="EMBL" id="JAAAUQ010001292">
    <property type="protein sequence ID" value="KAF9140575.1"/>
    <property type="molecule type" value="Genomic_DNA"/>
</dbReference>
<dbReference type="Pfam" id="PF00702">
    <property type="entry name" value="Hydrolase"/>
    <property type="match status" value="1"/>
</dbReference>
<organism evidence="1 2">
    <name type="scientific">Linnemannia schmuckeri</name>
    <dbReference type="NCBI Taxonomy" id="64567"/>
    <lineage>
        <taxon>Eukaryota</taxon>
        <taxon>Fungi</taxon>
        <taxon>Fungi incertae sedis</taxon>
        <taxon>Mucoromycota</taxon>
        <taxon>Mortierellomycotina</taxon>
        <taxon>Mortierellomycetes</taxon>
        <taxon>Mortierellales</taxon>
        <taxon>Mortierellaceae</taxon>
        <taxon>Linnemannia</taxon>
    </lineage>
</organism>
<reference evidence="1" key="1">
    <citation type="journal article" date="2020" name="Fungal Divers.">
        <title>Resolving the Mortierellaceae phylogeny through synthesis of multi-gene phylogenetics and phylogenomics.</title>
        <authorList>
            <person name="Vandepol N."/>
            <person name="Liber J."/>
            <person name="Desiro A."/>
            <person name="Na H."/>
            <person name="Kennedy M."/>
            <person name="Barry K."/>
            <person name="Grigoriev I.V."/>
            <person name="Miller A.N."/>
            <person name="O'Donnell K."/>
            <person name="Stajich J.E."/>
            <person name="Bonito G."/>
        </authorList>
    </citation>
    <scope>NUCLEOTIDE SEQUENCE</scope>
    <source>
        <strain evidence="1">NRRL 6426</strain>
    </source>
</reference>
<dbReference type="GO" id="GO:0009166">
    <property type="term" value="P:nucleotide catabolic process"/>
    <property type="evidence" value="ECO:0007669"/>
    <property type="project" value="TreeGrafter"/>
</dbReference>
<dbReference type="PANTHER" id="PTHR47438">
    <property type="entry name" value="PHOSPHATE METABOLISM PROTEIN 8-RELATED"/>
    <property type="match status" value="1"/>
</dbReference>
<dbReference type="NCBIfam" id="TIGR01509">
    <property type="entry name" value="HAD-SF-IA-v3"/>
    <property type="match status" value="1"/>
</dbReference>
<evidence type="ECO:0008006" key="3">
    <source>
        <dbReference type="Google" id="ProtNLM"/>
    </source>
</evidence>
<dbReference type="GO" id="GO:0006206">
    <property type="term" value="P:pyrimidine nucleobase metabolic process"/>
    <property type="evidence" value="ECO:0007669"/>
    <property type="project" value="TreeGrafter"/>
</dbReference>
<dbReference type="SFLD" id="SFLDS00003">
    <property type="entry name" value="Haloacid_Dehalogenase"/>
    <property type="match status" value="1"/>
</dbReference>
<protein>
    <recommendedName>
        <fullName evidence="3">Pyrimidine 5-nucleotidase</fullName>
    </recommendedName>
</protein>
<dbReference type="SFLD" id="SFLDG01129">
    <property type="entry name" value="C1.5:_HAD__Beta-PGM__Phosphata"/>
    <property type="match status" value="1"/>
</dbReference>
<comment type="caution">
    <text evidence="1">The sequence shown here is derived from an EMBL/GenBank/DDBJ whole genome shotgun (WGS) entry which is preliminary data.</text>
</comment>
<dbReference type="InterPro" id="IPR036412">
    <property type="entry name" value="HAD-like_sf"/>
</dbReference>
<dbReference type="GO" id="GO:0008252">
    <property type="term" value="F:nucleotidase activity"/>
    <property type="evidence" value="ECO:0007669"/>
    <property type="project" value="TreeGrafter"/>
</dbReference>
<gene>
    <name evidence="1" type="ORF">BG015_001589</name>
</gene>
<evidence type="ECO:0000313" key="2">
    <source>
        <dbReference type="Proteomes" id="UP000748756"/>
    </source>
</evidence>
<dbReference type="SUPFAM" id="SSF56784">
    <property type="entry name" value="HAD-like"/>
    <property type="match status" value="1"/>
</dbReference>
<dbReference type="Gene3D" id="1.10.150.450">
    <property type="match status" value="1"/>
</dbReference>
<dbReference type="Proteomes" id="UP000748756">
    <property type="component" value="Unassembled WGS sequence"/>
</dbReference>
<proteinExistence type="predicted"/>
<sequence>MNYSRTAFIPSARHGLHSSTSAPTLRRPLITSTPTTTTAVAGAMLSLPSSVRAHKNSRLFLSPSDIARLRCHSSSLNSITINDKKPPLFATSSSYPDDKRVFFFDIDNCLYSKTSGIPHLMKASDLVYFCWIGLSSTFGTLEFLILKSRDLHIGIMWTMVWRFVDSLRSIQIDIRDYDNKVDGGLPLEKLLTPNPELRAMIESMKVGKKWLFTNAGENHARRVVRILGLEGVFHGMTFCNYLEPHFVCKPDRKSFMKAMREAGVQDEDSSLCFFADDSAPNVDMAVKMGWTAVHVMDKFKDLPSNSGQYQVESLVDLPTVLPQFWR</sequence>
<dbReference type="InterPro" id="IPR006439">
    <property type="entry name" value="HAD-SF_hydro_IA"/>
</dbReference>
<keyword evidence="2" id="KW-1185">Reference proteome</keyword>
<dbReference type="InterPro" id="IPR023214">
    <property type="entry name" value="HAD_sf"/>
</dbReference>
<dbReference type="InterPro" id="IPR052791">
    <property type="entry name" value="SSM1_domain"/>
</dbReference>
<accession>A0A9P5RPJ8</accession>
<evidence type="ECO:0000313" key="1">
    <source>
        <dbReference type="EMBL" id="KAF9140575.1"/>
    </source>
</evidence>
<dbReference type="PANTHER" id="PTHR47438:SF1">
    <property type="entry name" value="PHOSPHATE METABOLISM PROTEIN 8-RELATED"/>
    <property type="match status" value="1"/>
</dbReference>
<dbReference type="AlphaFoldDB" id="A0A9P5RPJ8"/>
<name>A0A9P5RPJ8_9FUNG</name>
<dbReference type="OrthoDB" id="1065058at2759"/>